<evidence type="ECO:0000313" key="3">
    <source>
        <dbReference type="Proteomes" id="UP000044602"/>
    </source>
</evidence>
<protein>
    <submittedName>
        <fullName evidence="2">Uncharacterized protein</fullName>
    </submittedName>
</protein>
<dbReference type="Proteomes" id="UP000044602">
    <property type="component" value="Unassembled WGS sequence"/>
</dbReference>
<reference evidence="2 3" key="1">
    <citation type="submission" date="2015-05" db="EMBL/GenBank/DDBJ databases">
        <authorList>
            <person name="Wang D.B."/>
            <person name="Wang M."/>
        </authorList>
    </citation>
    <scope>NUCLEOTIDE SEQUENCE [LARGE SCALE GENOMIC DNA]</scope>
    <source>
        <strain evidence="2">VL1</strain>
    </source>
</reference>
<organism evidence="2 3">
    <name type="scientific">Verticillium longisporum</name>
    <name type="common">Verticillium dahliae var. longisporum</name>
    <dbReference type="NCBI Taxonomy" id="100787"/>
    <lineage>
        <taxon>Eukaryota</taxon>
        <taxon>Fungi</taxon>
        <taxon>Dikarya</taxon>
        <taxon>Ascomycota</taxon>
        <taxon>Pezizomycotina</taxon>
        <taxon>Sordariomycetes</taxon>
        <taxon>Hypocreomycetidae</taxon>
        <taxon>Glomerellales</taxon>
        <taxon>Plectosphaerellaceae</taxon>
        <taxon>Verticillium</taxon>
    </lineage>
</organism>
<proteinExistence type="predicted"/>
<name>A0A0G4MMF2_VERLO</name>
<evidence type="ECO:0000256" key="1">
    <source>
        <dbReference type="SAM" id="MobiDB-lite"/>
    </source>
</evidence>
<accession>A0A0G4MMF2</accession>
<sequence>MTRTASSTASLGSQSTCSRNAIRMVMFSPGNVSSSPASQQCISRTTSQTAAAAHASIPPADPPPALFELDLAVPRRA</sequence>
<feature type="region of interest" description="Disordered" evidence="1">
    <location>
        <begin position="29"/>
        <end position="66"/>
    </location>
</feature>
<evidence type="ECO:0000313" key="2">
    <source>
        <dbReference type="EMBL" id="CRK35359.1"/>
    </source>
</evidence>
<gene>
    <name evidence="2" type="ORF">BN1708_006702</name>
</gene>
<dbReference type="AlphaFoldDB" id="A0A0G4MMF2"/>
<feature type="compositionally biased region" description="Polar residues" evidence="1">
    <location>
        <begin position="30"/>
        <end position="49"/>
    </location>
</feature>
<keyword evidence="3" id="KW-1185">Reference proteome</keyword>
<dbReference type="EMBL" id="CVQH01023527">
    <property type="protein sequence ID" value="CRK35359.1"/>
    <property type="molecule type" value="Genomic_DNA"/>
</dbReference>